<gene>
    <name evidence="2" type="ORF">EPD65_14930</name>
</gene>
<dbReference type="InterPro" id="IPR006668">
    <property type="entry name" value="Mg_transptr_MgtE_intracell_dom"/>
</dbReference>
<feature type="domain" description="Magnesium transporter MgtE intracellular" evidence="1">
    <location>
        <begin position="123"/>
        <end position="223"/>
    </location>
</feature>
<dbReference type="OrthoDB" id="3752094at2"/>
<evidence type="ECO:0000259" key="1">
    <source>
        <dbReference type="SMART" id="SM00924"/>
    </source>
</evidence>
<sequence length="549" mass="58348">MAFVGMDPERIRKVAEQLRQSSHQLTMVNETVQRLINQATQAWEGQDTLDFSDAWTGQHKLTLQQCSEQLEQMSTDAIEQIAQQEKTSGITPGGPGSALKPGDVIPGTTIPMDGLTPDKLNAMSPEDREKTLEAMTPAQRAAYLASLTPEQAAGLLNGMSPEQSAGVLAMMTPAARVAALSAMPTEDRRKALEEMPEAMRDEVYGAMDREVLAQTIGHDVTLAKTESTLSVEAEAVGFKIEAMGQGEMVVNADGSSTVKLHGEFGGGRTFGSDEKGASVTAGLEAEREYQFASPEDAEKFIADLKHAATSVSIDNPNPIDDVWKVLDSGHHVDRFGGYLQAEGHAELGEFGEIAGGGRIDVLATPSEDKLEASLKLHYDASANAGDFAKFSSGGEVEVKGELEHGQLSKIELKASTNGAFGAELEGKSSSGALLTTTHEVVQGSNIGQGGEVKMTLSADNPGFSQVKEALQNGDVGKATELAYKYSDVSYRQTVNTVLADDEHSVKLGAFGVDVAKAGYHFESKAEVSTLIMEKPAGSTHYYDISGGSR</sequence>
<accession>A0A4R1BW21</accession>
<keyword evidence="3" id="KW-1185">Reference proteome</keyword>
<dbReference type="AlphaFoldDB" id="A0A4R1BW21"/>
<name>A0A4R1BW21_9ACTN</name>
<reference evidence="2 3" key="1">
    <citation type="submission" date="2019-03" db="EMBL/GenBank/DDBJ databases">
        <authorList>
            <person name="Kim M.K.M."/>
        </authorList>
    </citation>
    <scope>NUCLEOTIDE SEQUENCE [LARGE SCALE GENOMIC DNA]</scope>
    <source>
        <strain evidence="2 3">18JY15-6</strain>
    </source>
</reference>
<organism evidence="2 3">
    <name type="scientific">Nocardioides jejuensis</name>
    <dbReference type="NCBI Taxonomy" id="2502782"/>
    <lineage>
        <taxon>Bacteria</taxon>
        <taxon>Bacillati</taxon>
        <taxon>Actinomycetota</taxon>
        <taxon>Actinomycetes</taxon>
        <taxon>Propionibacteriales</taxon>
        <taxon>Nocardioidaceae</taxon>
        <taxon>Nocardioides</taxon>
    </lineage>
</organism>
<evidence type="ECO:0000313" key="2">
    <source>
        <dbReference type="EMBL" id="TCJ21536.1"/>
    </source>
</evidence>
<dbReference type="Gene3D" id="1.10.287.1060">
    <property type="entry name" value="ESAT-6-like"/>
    <property type="match status" value="1"/>
</dbReference>
<comment type="caution">
    <text evidence="2">The sequence shown here is derived from an EMBL/GenBank/DDBJ whole genome shotgun (WGS) entry which is preliminary data.</text>
</comment>
<dbReference type="InterPro" id="IPR038076">
    <property type="entry name" value="MgtE_N_sf"/>
</dbReference>
<dbReference type="RefSeq" id="WP_131585537.1">
    <property type="nucleotide sequence ID" value="NZ_SJZJ01000033.1"/>
</dbReference>
<evidence type="ECO:0000313" key="3">
    <source>
        <dbReference type="Proteomes" id="UP000295453"/>
    </source>
</evidence>
<dbReference type="SUPFAM" id="SSF140453">
    <property type="entry name" value="EsxAB dimer-like"/>
    <property type="match status" value="1"/>
</dbReference>
<dbReference type="Proteomes" id="UP000295453">
    <property type="component" value="Unassembled WGS sequence"/>
</dbReference>
<dbReference type="InterPro" id="IPR036689">
    <property type="entry name" value="ESAT-6-like_sf"/>
</dbReference>
<dbReference type="Gene3D" id="1.25.60.10">
    <property type="entry name" value="MgtE N-terminal domain-like"/>
    <property type="match status" value="1"/>
</dbReference>
<dbReference type="Pfam" id="PF03448">
    <property type="entry name" value="MgtE_N"/>
    <property type="match status" value="1"/>
</dbReference>
<proteinExistence type="predicted"/>
<dbReference type="SMART" id="SM00924">
    <property type="entry name" value="MgtE_N"/>
    <property type="match status" value="1"/>
</dbReference>
<protein>
    <recommendedName>
        <fullName evidence="1">Magnesium transporter MgtE intracellular domain-containing protein</fullName>
    </recommendedName>
</protein>
<dbReference type="EMBL" id="SJZJ01000033">
    <property type="protein sequence ID" value="TCJ21536.1"/>
    <property type="molecule type" value="Genomic_DNA"/>
</dbReference>
<dbReference type="SUPFAM" id="SSF158791">
    <property type="entry name" value="MgtE N-terminal domain-like"/>
    <property type="match status" value="1"/>
</dbReference>